<feature type="transmembrane region" description="Helical" evidence="11">
    <location>
        <begin position="913"/>
        <end position="940"/>
    </location>
</feature>
<dbReference type="Gene3D" id="1.20.1560.10">
    <property type="entry name" value="ABC transporter type 1, transmembrane domain"/>
    <property type="match status" value="2"/>
</dbReference>
<evidence type="ECO:0000256" key="10">
    <source>
        <dbReference type="SAM" id="MobiDB-lite"/>
    </source>
</evidence>
<evidence type="ECO:0000256" key="1">
    <source>
        <dbReference type="ARBA" id="ARBA00004141"/>
    </source>
</evidence>
<dbReference type="GO" id="GO:0140359">
    <property type="term" value="F:ABC-type transporter activity"/>
    <property type="evidence" value="ECO:0007669"/>
    <property type="project" value="InterPro"/>
</dbReference>
<feature type="domain" description="ABC transmembrane type-1" evidence="13">
    <location>
        <begin position="146"/>
        <end position="421"/>
    </location>
</feature>
<dbReference type="InterPro" id="IPR003593">
    <property type="entry name" value="AAA+_ATPase"/>
</dbReference>
<feature type="transmembrane region" description="Helical" evidence="11">
    <location>
        <begin position="960"/>
        <end position="978"/>
    </location>
</feature>
<feature type="transmembrane region" description="Helical" evidence="11">
    <location>
        <begin position="177"/>
        <end position="195"/>
    </location>
</feature>
<evidence type="ECO:0000256" key="6">
    <source>
        <dbReference type="ARBA" id="ARBA00022741"/>
    </source>
</evidence>
<keyword evidence="9 11" id="KW-0472">Membrane</keyword>
<feature type="transmembrane region" description="Helical" evidence="11">
    <location>
        <begin position="1036"/>
        <end position="1057"/>
    </location>
</feature>
<dbReference type="Pfam" id="PF00005">
    <property type="entry name" value="ABC_tran"/>
    <property type="match status" value="2"/>
</dbReference>
<dbReference type="PANTHER" id="PTHR24223:SF456">
    <property type="entry name" value="MULTIDRUG RESISTANCE-ASSOCIATED PROTEIN LETHAL(2)03659"/>
    <property type="match status" value="1"/>
</dbReference>
<dbReference type="FunFam" id="3.40.50.300:FF:000973">
    <property type="entry name" value="Multidrug resistance-associated protein 4"/>
    <property type="match status" value="1"/>
</dbReference>
<dbReference type="STRING" id="312017.I7M8W1"/>
<dbReference type="Proteomes" id="UP000009168">
    <property type="component" value="Unassembled WGS sequence"/>
</dbReference>
<feature type="transmembrane region" description="Helical" evidence="11">
    <location>
        <begin position="354"/>
        <end position="382"/>
    </location>
</feature>
<dbReference type="RefSeq" id="XP_001020123.2">
    <property type="nucleotide sequence ID" value="XM_001020123.2"/>
</dbReference>
<accession>I7M8W1</accession>
<evidence type="ECO:0000256" key="9">
    <source>
        <dbReference type="ARBA" id="ARBA00023136"/>
    </source>
</evidence>
<feature type="transmembrane region" description="Helical" evidence="11">
    <location>
        <begin position="825"/>
        <end position="852"/>
    </location>
</feature>
<comment type="subcellular location">
    <subcellularLocation>
        <location evidence="1">Membrane</location>
        <topology evidence="1">Multi-pass membrane protein</topology>
    </subcellularLocation>
</comment>
<evidence type="ECO:0000313" key="14">
    <source>
        <dbReference type="EMBL" id="EAR99878.2"/>
    </source>
</evidence>
<keyword evidence="4 11" id="KW-0812">Transmembrane</keyword>
<comment type="similarity">
    <text evidence="2">Belongs to the ABC transporter superfamily. ABCC family. Conjugate transporter (TC 3.A.1.208) subfamily.</text>
</comment>
<evidence type="ECO:0000259" key="13">
    <source>
        <dbReference type="PROSITE" id="PS50929"/>
    </source>
</evidence>
<dbReference type="FunFam" id="3.40.50.300:FF:000163">
    <property type="entry name" value="Multidrug resistance-associated protein member 4"/>
    <property type="match status" value="1"/>
</dbReference>
<dbReference type="GO" id="GO:0005524">
    <property type="term" value="F:ATP binding"/>
    <property type="evidence" value="ECO:0007669"/>
    <property type="project" value="UniProtKB-KW"/>
</dbReference>
<proteinExistence type="inferred from homology"/>
<dbReference type="InParanoid" id="I7M8W1"/>
<dbReference type="CDD" id="cd18579">
    <property type="entry name" value="ABC_6TM_ABCC_D1"/>
    <property type="match status" value="1"/>
</dbReference>
<evidence type="ECO:0000313" key="15">
    <source>
        <dbReference type="Proteomes" id="UP000009168"/>
    </source>
</evidence>
<evidence type="ECO:0000259" key="12">
    <source>
        <dbReference type="PROSITE" id="PS50893"/>
    </source>
</evidence>
<feature type="domain" description="ABC transporter" evidence="12">
    <location>
        <begin position="1149"/>
        <end position="1389"/>
    </location>
</feature>
<gene>
    <name evidence="14" type="ORF">TTHERM_00661590</name>
</gene>
<dbReference type="InterPro" id="IPR003439">
    <property type="entry name" value="ABC_transporter-like_ATP-bd"/>
</dbReference>
<evidence type="ECO:0000256" key="3">
    <source>
        <dbReference type="ARBA" id="ARBA00022448"/>
    </source>
</evidence>
<dbReference type="SUPFAM" id="SSF90123">
    <property type="entry name" value="ABC transporter transmembrane region"/>
    <property type="match status" value="2"/>
</dbReference>
<dbReference type="InterPro" id="IPR050173">
    <property type="entry name" value="ABC_transporter_C-like"/>
</dbReference>
<protein>
    <submittedName>
        <fullName evidence="14">ABC transporter family protein</fullName>
    </submittedName>
</protein>
<dbReference type="CDD" id="cd03244">
    <property type="entry name" value="ABCC_MRP_domain2"/>
    <property type="match status" value="1"/>
</dbReference>
<dbReference type="EMBL" id="GG662634">
    <property type="protein sequence ID" value="EAR99878.2"/>
    <property type="molecule type" value="Genomic_DNA"/>
</dbReference>
<dbReference type="GO" id="GO:0016887">
    <property type="term" value="F:ATP hydrolysis activity"/>
    <property type="evidence" value="ECO:0007669"/>
    <property type="project" value="InterPro"/>
</dbReference>
<feature type="compositionally biased region" description="Low complexity" evidence="10">
    <location>
        <begin position="714"/>
        <end position="723"/>
    </location>
</feature>
<dbReference type="SUPFAM" id="SSF52540">
    <property type="entry name" value="P-loop containing nucleoside triphosphate hydrolases"/>
    <property type="match status" value="2"/>
</dbReference>
<dbReference type="InterPro" id="IPR036640">
    <property type="entry name" value="ABC1_TM_sf"/>
</dbReference>
<sequence>MTKYESDQTLEETSEQCDQYTNKSYQQTQNIEESREGLEQTLDADLVNQINQETSENTYTQGYSFFSRFLWFHLWQMAKRLWNIEKLGRKIEIDDIPELEEHVKVESSVKKIKMRLNSMDIKKITYLQFIKIICQTFWKNILIIDIYAFFEVLSKMFSPYCIAKVIILVKDGDQSQAYLWIALLIITHYFSITFGQQSWTQTQRTSVQVRLGLINLLYDKISSLSTYSIKQANIGKIINMVSSDFGAIEWSVAYLFQCMITPLLFLICSYMLISSLNWIGIIAILLLISMIPLQQKIAKAAAIYSKTQTQKRDKKVKIFAEMIEGIRIIKMYGWEQAFNQAINKLREKEVKNTLYAYIIQYIEQTVSLNGTVFVALICLIICEYTQSVEVNTALIFYTIELINLMSSMIMKYIGQFMNFIQDFKILFSRLISILSIENVQMQCIDINYTKDELSQKLKDNTVLFMEKFTAYWHFEDLDNKTPVLKDINFDVIKGETISIIGQIGSGKSSFLYAVMKEIPRYKGLFFSTNKISYVEQEPYIFQGTVRDNILFGKPFRQNFYNEVIKACCLLDDLNILSKGDQTLIGEKGANLSGGQRARLCLARAVYADNDLYLLDDPLSAVDSKVAKQIFNNIINGLLKDKAVILVTHQLNYALRCQRIAVFDQGTIILQGNPNEMNFKDSVLASFIKEQQQDEEEQVQISNDQTDMNVKKISSETNTNNSTNEVEDQKTINQIQKSQNDNQTAETQLLKSQSVPLQNSLFTVCQNQKDQEFQVTFESFVKFLKASPQRWFLMVVFLAFGVQEALFTIFYKFLALYETGISLESFYSLAILIYTAFFIFKFIQNAILSHFILKTNQSITQKMITSISQAKPIIFDEMPSGIIINKFTTDINILDRQLPSEAYVTIEGIFHFSVIMITIIFTNYLVLIPIILEIWIFVKIFKRFKSLLMRTKQLDLENKAPIFQFFSSSLNGVLVINVYNQNKVFNQRMTTLMNNSIRTYDIFFFISRLFSILIQYVCLIGSGIGITLVLAFNDTDFGLFGQTVTFFIILLNFFHLTLRAIINLDTFMISSERAFSVIDLESEKININDEQFQLNQLKNEERQNRVQKQKINSVIVGDSQTTIQIEEMQESNSQIQLSETQQVWPNKGELIFDKVYMKYKEDLDHVLKGVCFHALPKERVAIVGRTGAGKSSIIQSLFRMSEIDTSSKEGLSRIIYDEKDVKDISLQQLRRNIGIIPQTPFVFSGSIYHNIDPLEEYSEQEIIQVLQKTSLYDVISKLPKGIHTDMSDSSSVFSMGQKQLVCLARVMLRNNKLIVLDEATANVDMNTDQKIQSLLKSMFSNTTIITIAHRLNTVADYDKIIVLDKGQVIEVGTPFELLALSENDSIITKKNTLFSQMVLHTGPKNADKIFQISKQTHFNKKNN</sequence>
<evidence type="ECO:0000256" key="8">
    <source>
        <dbReference type="ARBA" id="ARBA00022989"/>
    </source>
</evidence>
<dbReference type="KEGG" id="tet:TTHERM_00661590"/>
<keyword evidence="5" id="KW-0677">Repeat</keyword>
<dbReference type="InterPro" id="IPR027417">
    <property type="entry name" value="P-loop_NTPase"/>
</dbReference>
<dbReference type="InterPro" id="IPR044746">
    <property type="entry name" value="ABCC_6TM_D1"/>
</dbReference>
<dbReference type="eggNOG" id="KOG0054">
    <property type="taxonomic scope" value="Eukaryota"/>
</dbReference>
<feature type="transmembrane region" description="Helical" evidence="11">
    <location>
        <begin position="790"/>
        <end position="813"/>
    </location>
</feature>
<evidence type="ECO:0000256" key="2">
    <source>
        <dbReference type="ARBA" id="ARBA00009726"/>
    </source>
</evidence>
<keyword evidence="7" id="KW-0067">ATP-binding</keyword>
<organism evidence="14 15">
    <name type="scientific">Tetrahymena thermophila (strain SB210)</name>
    <dbReference type="NCBI Taxonomy" id="312017"/>
    <lineage>
        <taxon>Eukaryota</taxon>
        <taxon>Sar</taxon>
        <taxon>Alveolata</taxon>
        <taxon>Ciliophora</taxon>
        <taxon>Intramacronucleata</taxon>
        <taxon>Oligohymenophorea</taxon>
        <taxon>Hymenostomatida</taxon>
        <taxon>Tetrahymenina</taxon>
        <taxon>Tetrahymenidae</taxon>
        <taxon>Tetrahymena</taxon>
    </lineage>
</organism>
<dbReference type="GeneID" id="7835923"/>
<dbReference type="InterPro" id="IPR011527">
    <property type="entry name" value="ABC1_TM_dom"/>
</dbReference>
<keyword evidence="15" id="KW-1185">Reference proteome</keyword>
<evidence type="ECO:0000256" key="5">
    <source>
        <dbReference type="ARBA" id="ARBA00022737"/>
    </source>
</evidence>
<feature type="region of interest" description="Disordered" evidence="10">
    <location>
        <begin position="1"/>
        <end position="22"/>
    </location>
</feature>
<dbReference type="Pfam" id="PF00664">
    <property type="entry name" value="ABC_membrane"/>
    <property type="match status" value="2"/>
</dbReference>
<feature type="transmembrane region" description="Helical" evidence="11">
    <location>
        <begin position="999"/>
        <end position="1030"/>
    </location>
</feature>
<feature type="domain" description="ABC transporter" evidence="12">
    <location>
        <begin position="457"/>
        <end position="689"/>
    </location>
</feature>
<evidence type="ECO:0000256" key="7">
    <source>
        <dbReference type="ARBA" id="ARBA00022840"/>
    </source>
</evidence>
<feature type="transmembrane region" description="Helical" evidence="11">
    <location>
        <begin position="237"/>
        <end position="257"/>
    </location>
</feature>
<dbReference type="InterPro" id="IPR017871">
    <property type="entry name" value="ABC_transporter-like_CS"/>
</dbReference>
<dbReference type="Gene3D" id="3.40.50.300">
    <property type="entry name" value="P-loop containing nucleotide triphosphate hydrolases"/>
    <property type="match status" value="2"/>
</dbReference>
<feature type="transmembrane region" description="Helical" evidence="11">
    <location>
        <begin position="263"/>
        <end position="288"/>
    </location>
</feature>
<dbReference type="PROSITE" id="PS00211">
    <property type="entry name" value="ABC_TRANSPORTER_1"/>
    <property type="match status" value="1"/>
</dbReference>
<evidence type="ECO:0000256" key="4">
    <source>
        <dbReference type="ARBA" id="ARBA00022692"/>
    </source>
</evidence>
<feature type="domain" description="ABC transmembrane type-1" evidence="13">
    <location>
        <begin position="828"/>
        <end position="1063"/>
    </location>
</feature>
<keyword evidence="3" id="KW-0813">Transport</keyword>
<dbReference type="OrthoDB" id="4865934at2759"/>
<dbReference type="PROSITE" id="PS50893">
    <property type="entry name" value="ABC_TRANSPORTER_2"/>
    <property type="match status" value="2"/>
</dbReference>
<dbReference type="CDD" id="cd03250">
    <property type="entry name" value="ABCC_MRP_domain1"/>
    <property type="match status" value="1"/>
</dbReference>
<dbReference type="PROSITE" id="PS50929">
    <property type="entry name" value="ABC_TM1F"/>
    <property type="match status" value="2"/>
</dbReference>
<name>I7M8W1_TETTS</name>
<feature type="region of interest" description="Disordered" evidence="10">
    <location>
        <begin position="694"/>
        <end position="728"/>
    </location>
</feature>
<evidence type="ECO:0000256" key="11">
    <source>
        <dbReference type="SAM" id="Phobius"/>
    </source>
</evidence>
<dbReference type="SMART" id="SM00382">
    <property type="entry name" value="AAA"/>
    <property type="match status" value="2"/>
</dbReference>
<dbReference type="PANTHER" id="PTHR24223">
    <property type="entry name" value="ATP-BINDING CASSETTE SUB-FAMILY C"/>
    <property type="match status" value="1"/>
</dbReference>
<keyword evidence="8 11" id="KW-1133">Transmembrane helix</keyword>
<keyword evidence="6" id="KW-0547">Nucleotide-binding</keyword>
<reference evidence="15" key="1">
    <citation type="journal article" date="2006" name="PLoS Biol.">
        <title>Macronuclear genome sequence of the ciliate Tetrahymena thermophila, a model eukaryote.</title>
        <authorList>
            <person name="Eisen J.A."/>
            <person name="Coyne R.S."/>
            <person name="Wu M."/>
            <person name="Wu D."/>
            <person name="Thiagarajan M."/>
            <person name="Wortman J.R."/>
            <person name="Badger J.H."/>
            <person name="Ren Q."/>
            <person name="Amedeo P."/>
            <person name="Jones K.M."/>
            <person name="Tallon L.J."/>
            <person name="Delcher A.L."/>
            <person name="Salzberg S.L."/>
            <person name="Silva J.C."/>
            <person name="Haas B.J."/>
            <person name="Majoros W.H."/>
            <person name="Farzad M."/>
            <person name="Carlton J.M."/>
            <person name="Smith R.K. Jr."/>
            <person name="Garg J."/>
            <person name="Pearlman R.E."/>
            <person name="Karrer K.M."/>
            <person name="Sun L."/>
            <person name="Manning G."/>
            <person name="Elde N.C."/>
            <person name="Turkewitz A.P."/>
            <person name="Asai D.J."/>
            <person name="Wilkes D.E."/>
            <person name="Wang Y."/>
            <person name="Cai H."/>
            <person name="Collins K."/>
            <person name="Stewart B.A."/>
            <person name="Lee S.R."/>
            <person name="Wilamowska K."/>
            <person name="Weinberg Z."/>
            <person name="Ruzzo W.L."/>
            <person name="Wloga D."/>
            <person name="Gaertig J."/>
            <person name="Frankel J."/>
            <person name="Tsao C.-C."/>
            <person name="Gorovsky M.A."/>
            <person name="Keeling P.J."/>
            <person name="Waller R.F."/>
            <person name="Patron N.J."/>
            <person name="Cherry J.M."/>
            <person name="Stover N.A."/>
            <person name="Krieger C.J."/>
            <person name="del Toro C."/>
            <person name="Ryder H.F."/>
            <person name="Williamson S.C."/>
            <person name="Barbeau R.A."/>
            <person name="Hamilton E.P."/>
            <person name="Orias E."/>
        </authorList>
    </citation>
    <scope>NUCLEOTIDE SEQUENCE [LARGE SCALE GENOMIC DNA]</scope>
    <source>
        <strain evidence="15">SB210</strain>
    </source>
</reference>
<dbReference type="GO" id="GO:0016020">
    <property type="term" value="C:membrane"/>
    <property type="evidence" value="ECO:0007669"/>
    <property type="project" value="UniProtKB-SubCell"/>
</dbReference>
<feature type="transmembrane region" description="Helical" evidence="11">
    <location>
        <begin position="394"/>
        <end position="414"/>
    </location>
</feature>